<feature type="domain" description="Acyl-CoA thioesterase-like N-terminal HotDog" evidence="4">
    <location>
        <begin position="40"/>
        <end position="120"/>
    </location>
</feature>
<evidence type="ECO:0000256" key="1">
    <source>
        <dbReference type="ARBA" id="ARBA00006538"/>
    </source>
</evidence>
<sequence>MTTVLPPADAPAWLLIDSLALDATAPDTFRSRRTVPADVSAVFGGQIVAQALSAAARTVPQGRAPHSLHGYFLFRGDPAQPITYRVERLRDGHSFTSRRVVAVQPGGRTENEIFHLTASFKRTSRPGEDHQIGMPATPPPHRLPHAVDEPPAEVHPRVIRLLSDLRDVIDVRYVHDPTGAPTGVRADGSGPVTRVWFRIRALPPGAESADPALHHCLLAYLSDLTLLDSASPHHRTGRPNEGNGTAASLDHAMWFHRPVSADAWLLYEQRSPTSADGRALVHARVYTADGTLAATVVQEGVMRPGRTPGPTHPSDALPEPDIDPFSWAVAKPETD</sequence>
<dbReference type="GO" id="GO:0009062">
    <property type="term" value="P:fatty acid catabolic process"/>
    <property type="evidence" value="ECO:0007669"/>
    <property type="project" value="TreeGrafter"/>
</dbReference>
<evidence type="ECO:0000259" key="4">
    <source>
        <dbReference type="Pfam" id="PF13622"/>
    </source>
</evidence>
<dbReference type="SUPFAM" id="SSF54637">
    <property type="entry name" value="Thioesterase/thiol ester dehydrase-isomerase"/>
    <property type="match status" value="2"/>
</dbReference>
<dbReference type="PANTHER" id="PTHR11066">
    <property type="entry name" value="ACYL-COA THIOESTERASE"/>
    <property type="match status" value="1"/>
</dbReference>
<feature type="region of interest" description="Disordered" evidence="3">
    <location>
        <begin position="302"/>
        <end position="335"/>
    </location>
</feature>
<dbReference type="Proteomes" id="UP000028341">
    <property type="component" value="Unassembled WGS sequence"/>
</dbReference>
<keyword evidence="2" id="KW-0378">Hydrolase</keyword>
<dbReference type="CDD" id="cd03445">
    <property type="entry name" value="Thioesterase_II_repeat2"/>
    <property type="match status" value="1"/>
</dbReference>
<organism evidence="6 7">
    <name type="scientific">Streptomyces toyocaensis</name>
    <dbReference type="NCBI Taxonomy" id="55952"/>
    <lineage>
        <taxon>Bacteria</taxon>
        <taxon>Bacillati</taxon>
        <taxon>Actinomycetota</taxon>
        <taxon>Actinomycetes</taxon>
        <taxon>Kitasatosporales</taxon>
        <taxon>Streptomycetaceae</taxon>
        <taxon>Streptomyces</taxon>
    </lineage>
</organism>
<evidence type="ECO:0000259" key="5">
    <source>
        <dbReference type="Pfam" id="PF20789"/>
    </source>
</evidence>
<dbReference type="eggNOG" id="COG1946">
    <property type="taxonomic scope" value="Bacteria"/>
</dbReference>
<evidence type="ECO:0000256" key="2">
    <source>
        <dbReference type="ARBA" id="ARBA00022801"/>
    </source>
</evidence>
<gene>
    <name evidence="6" type="ORF">BU52_16040</name>
</gene>
<evidence type="ECO:0008006" key="8">
    <source>
        <dbReference type="Google" id="ProtNLM"/>
    </source>
</evidence>
<comment type="similarity">
    <text evidence="1">Belongs to the C/M/P thioester hydrolase family.</text>
</comment>
<dbReference type="InterPro" id="IPR049450">
    <property type="entry name" value="ACOT8-like_C"/>
</dbReference>
<proteinExistence type="inferred from homology"/>
<dbReference type="InterPro" id="IPR042171">
    <property type="entry name" value="Acyl-CoA_hotdog"/>
</dbReference>
<keyword evidence="7" id="KW-1185">Reference proteome</keyword>
<dbReference type="OrthoDB" id="9781019at2"/>
<dbReference type="CDD" id="cd03444">
    <property type="entry name" value="Thioesterase_II_repeat1"/>
    <property type="match status" value="1"/>
</dbReference>
<dbReference type="AlphaFoldDB" id="A0A081XRS0"/>
<protein>
    <recommendedName>
        <fullName evidence="8">Acyl-CoA thioesterase</fullName>
    </recommendedName>
</protein>
<dbReference type="Pfam" id="PF20789">
    <property type="entry name" value="4HBT_3C"/>
    <property type="match status" value="1"/>
</dbReference>
<dbReference type="RefSeq" id="WP_063830009.1">
    <property type="nucleotide sequence ID" value="NZ_JBFADL010000032.1"/>
</dbReference>
<dbReference type="EMBL" id="JFCB01000012">
    <property type="protein sequence ID" value="KES06243.1"/>
    <property type="molecule type" value="Genomic_DNA"/>
</dbReference>
<feature type="domain" description="Acyl-CoA thioesterase-like C-terminal" evidence="5">
    <location>
        <begin position="157"/>
        <end position="302"/>
    </location>
</feature>
<dbReference type="GO" id="GO:0006637">
    <property type="term" value="P:acyl-CoA metabolic process"/>
    <property type="evidence" value="ECO:0007669"/>
    <property type="project" value="InterPro"/>
</dbReference>
<evidence type="ECO:0000256" key="3">
    <source>
        <dbReference type="SAM" id="MobiDB-lite"/>
    </source>
</evidence>
<dbReference type="Pfam" id="PF13622">
    <property type="entry name" value="4HBT_3"/>
    <property type="match status" value="1"/>
</dbReference>
<dbReference type="InterPro" id="IPR049449">
    <property type="entry name" value="TesB_ACOT8-like_N"/>
</dbReference>
<dbReference type="STRING" id="55952.BU52_16040"/>
<accession>A0A081XRS0</accession>
<dbReference type="InterPro" id="IPR003703">
    <property type="entry name" value="Acyl_CoA_thio"/>
</dbReference>
<evidence type="ECO:0000313" key="7">
    <source>
        <dbReference type="Proteomes" id="UP000028341"/>
    </source>
</evidence>
<name>A0A081XRS0_STRTO</name>
<reference evidence="6 7" key="1">
    <citation type="submission" date="2014-02" db="EMBL/GenBank/DDBJ databases">
        <title>The genome announcement of Streptomyces toyocaensis NRRL15009.</title>
        <authorList>
            <person name="Hong H.-J."/>
            <person name="Kwun M.J."/>
        </authorList>
    </citation>
    <scope>NUCLEOTIDE SEQUENCE [LARGE SCALE GENOMIC DNA]</scope>
    <source>
        <strain evidence="6 7">NRRL 15009</strain>
    </source>
</reference>
<dbReference type="Gene3D" id="2.40.160.210">
    <property type="entry name" value="Acyl-CoA thioesterase, double hotdog domain"/>
    <property type="match status" value="1"/>
</dbReference>
<dbReference type="PANTHER" id="PTHR11066:SF34">
    <property type="entry name" value="ACYL-COENZYME A THIOESTERASE 8"/>
    <property type="match status" value="1"/>
</dbReference>
<comment type="caution">
    <text evidence="6">The sequence shown here is derived from an EMBL/GenBank/DDBJ whole genome shotgun (WGS) entry which is preliminary data.</text>
</comment>
<evidence type="ECO:0000313" key="6">
    <source>
        <dbReference type="EMBL" id="KES06243.1"/>
    </source>
</evidence>
<dbReference type="InterPro" id="IPR029069">
    <property type="entry name" value="HotDog_dom_sf"/>
</dbReference>
<dbReference type="GO" id="GO:0047617">
    <property type="term" value="F:fatty acyl-CoA hydrolase activity"/>
    <property type="evidence" value="ECO:0007669"/>
    <property type="project" value="InterPro"/>
</dbReference>